<sequence>MEHQPRIRLGMVGGGADAFIGAVHRIAARIDDRYDLVAGALSSTPERALASGRRIGLAPDRIYADYAEMARVEAAREDGIEAVAVVTPNHLHFAVAKAFLEQGIHVICDKPMTSTLEDAETLRGLVESSGVRLMLTHNYSAYPMVREARRLVAEGALGEIRVVNVEYAQDWLAGAAESKQSKWRLDPEQAGRGGAIADIGTHALHLASFVSGLEPTSLSADLHSFGAGRRVDDNAHIMLRYPNGARGLLWVSQVAVGNENALRLRVYGTRGSIEFDQEAPNRIWFTPIGEPRRLLTRGGAGFAGAARIPAGHPEGFLEAFASLYAEFADDLRSPDAPRAPIPGVRDGVAGLRFIQAALDSSGRDGAWVALDPA</sequence>
<proteinExistence type="predicted"/>
<dbReference type="AlphaFoldDB" id="A0A1G7CEP0"/>
<dbReference type="Pfam" id="PF22725">
    <property type="entry name" value="GFO_IDH_MocA_C3"/>
    <property type="match status" value="1"/>
</dbReference>
<dbReference type="InterPro" id="IPR055170">
    <property type="entry name" value="GFO_IDH_MocA-like_dom"/>
</dbReference>
<dbReference type="SUPFAM" id="SSF55347">
    <property type="entry name" value="Glyceraldehyde-3-phosphate dehydrogenase-like, C-terminal domain"/>
    <property type="match status" value="1"/>
</dbReference>
<dbReference type="InterPro" id="IPR051317">
    <property type="entry name" value="Gfo/Idh/MocA_oxidoreduct"/>
</dbReference>
<dbReference type="PANTHER" id="PTHR43708">
    <property type="entry name" value="CONSERVED EXPRESSED OXIDOREDUCTASE (EUROFUNG)"/>
    <property type="match status" value="1"/>
</dbReference>
<dbReference type="EMBL" id="FNAT01000002">
    <property type="protein sequence ID" value="SDE37166.1"/>
    <property type="molecule type" value="Genomic_DNA"/>
</dbReference>
<accession>A0A1G7CEP0</accession>
<dbReference type="PANTHER" id="PTHR43708:SF3">
    <property type="entry name" value="OXIDOREDUCTASE"/>
    <property type="match status" value="1"/>
</dbReference>
<gene>
    <name evidence="3" type="ORF">SAMN04488567_1451</name>
</gene>
<dbReference type="SUPFAM" id="SSF51735">
    <property type="entry name" value="NAD(P)-binding Rossmann-fold domains"/>
    <property type="match status" value="1"/>
</dbReference>
<dbReference type="Pfam" id="PF01408">
    <property type="entry name" value="GFO_IDH_MocA"/>
    <property type="match status" value="1"/>
</dbReference>
<dbReference type="Gene3D" id="3.40.50.720">
    <property type="entry name" value="NAD(P)-binding Rossmann-like Domain"/>
    <property type="match status" value="1"/>
</dbReference>
<keyword evidence="4" id="KW-1185">Reference proteome</keyword>
<organism evidence="3 4">
    <name type="scientific">Limimaricola pyoseonensis</name>
    <dbReference type="NCBI Taxonomy" id="521013"/>
    <lineage>
        <taxon>Bacteria</taxon>
        <taxon>Pseudomonadati</taxon>
        <taxon>Pseudomonadota</taxon>
        <taxon>Alphaproteobacteria</taxon>
        <taxon>Rhodobacterales</taxon>
        <taxon>Paracoccaceae</taxon>
        <taxon>Limimaricola</taxon>
    </lineage>
</organism>
<evidence type="ECO:0000259" key="2">
    <source>
        <dbReference type="Pfam" id="PF22725"/>
    </source>
</evidence>
<feature type="domain" description="Gfo/Idh/MocA-like oxidoreductase N-terminal" evidence="1">
    <location>
        <begin position="7"/>
        <end position="137"/>
    </location>
</feature>
<dbReference type="InterPro" id="IPR000683">
    <property type="entry name" value="Gfo/Idh/MocA-like_OxRdtase_N"/>
</dbReference>
<dbReference type="GO" id="GO:0000166">
    <property type="term" value="F:nucleotide binding"/>
    <property type="evidence" value="ECO:0007669"/>
    <property type="project" value="InterPro"/>
</dbReference>
<evidence type="ECO:0000259" key="1">
    <source>
        <dbReference type="Pfam" id="PF01408"/>
    </source>
</evidence>
<evidence type="ECO:0000313" key="4">
    <source>
        <dbReference type="Proteomes" id="UP000198922"/>
    </source>
</evidence>
<protein>
    <submittedName>
        <fullName evidence="3">Predicted dehydrogenase</fullName>
    </submittedName>
</protein>
<evidence type="ECO:0000313" key="3">
    <source>
        <dbReference type="EMBL" id="SDE37166.1"/>
    </source>
</evidence>
<name>A0A1G7CEP0_9RHOB</name>
<reference evidence="4" key="1">
    <citation type="submission" date="2016-10" db="EMBL/GenBank/DDBJ databases">
        <authorList>
            <person name="Varghese N."/>
            <person name="Submissions S."/>
        </authorList>
    </citation>
    <scope>NUCLEOTIDE SEQUENCE [LARGE SCALE GENOMIC DNA]</scope>
    <source>
        <strain evidence="4">DSM 21424</strain>
    </source>
</reference>
<dbReference type="RefSeq" id="WP_207497415.1">
    <property type="nucleotide sequence ID" value="NZ_FNAT01000002.1"/>
</dbReference>
<dbReference type="InterPro" id="IPR036291">
    <property type="entry name" value="NAD(P)-bd_dom_sf"/>
</dbReference>
<dbReference type="STRING" id="521013.SAMN04488567_1451"/>
<feature type="domain" description="GFO/IDH/MocA-like oxidoreductase" evidence="2">
    <location>
        <begin position="145"/>
        <end position="274"/>
    </location>
</feature>
<dbReference type="Proteomes" id="UP000198922">
    <property type="component" value="Unassembled WGS sequence"/>
</dbReference>
<dbReference type="Gene3D" id="3.30.360.10">
    <property type="entry name" value="Dihydrodipicolinate Reductase, domain 2"/>
    <property type="match status" value="1"/>
</dbReference>